<dbReference type="Gene3D" id="1.10.10.10">
    <property type="entry name" value="Winged helix-like DNA-binding domain superfamily/Winged helix DNA-binding domain"/>
    <property type="match status" value="1"/>
</dbReference>
<evidence type="ECO:0000256" key="3">
    <source>
        <dbReference type="ARBA" id="ARBA00023163"/>
    </source>
</evidence>
<dbReference type="InterPro" id="IPR000524">
    <property type="entry name" value="Tscrpt_reg_HTH_GntR"/>
</dbReference>
<dbReference type="OrthoDB" id="9801546at2"/>
<dbReference type="Proteomes" id="UP000310506">
    <property type="component" value="Unassembled WGS sequence"/>
</dbReference>
<dbReference type="AlphaFoldDB" id="A0A4S3B4H6"/>
<reference evidence="5 6" key="1">
    <citation type="submission" date="2019-01" db="EMBL/GenBank/DDBJ databases">
        <title>Vagococcus silagei sp. nov. isolated from brewer's grain.</title>
        <authorList>
            <person name="Guu J.-R."/>
        </authorList>
    </citation>
    <scope>NUCLEOTIDE SEQUENCE [LARGE SCALE GENOMIC DNA]</scope>
    <source>
        <strain evidence="5 6">2B-2</strain>
    </source>
</reference>
<keyword evidence="1" id="KW-0805">Transcription regulation</keyword>
<evidence type="ECO:0000256" key="1">
    <source>
        <dbReference type="ARBA" id="ARBA00023015"/>
    </source>
</evidence>
<dbReference type="SUPFAM" id="SSF46785">
    <property type="entry name" value="Winged helix' DNA-binding domain"/>
    <property type="match status" value="1"/>
</dbReference>
<feature type="domain" description="HTH gntR-type" evidence="4">
    <location>
        <begin position="10"/>
        <end position="77"/>
    </location>
</feature>
<dbReference type="GO" id="GO:0003677">
    <property type="term" value="F:DNA binding"/>
    <property type="evidence" value="ECO:0007669"/>
    <property type="project" value="UniProtKB-KW"/>
</dbReference>
<evidence type="ECO:0000313" key="5">
    <source>
        <dbReference type="EMBL" id="THB61752.1"/>
    </source>
</evidence>
<evidence type="ECO:0000259" key="4">
    <source>
        <dbReference type="PROSITE" id="PS50949"/>
    </source>
</evidence>
<dbReference type="PANTHER" id="PTHR38445">
    <property type="entry name" value="HTH-TYPE TRANSCRIPTIONAL REPRESSOR YTRA"/>
    <property type="match status" value="1"/>
</dbReference>
<accession>A0A4S3B4H6</accession>
<dbReference type="PROSITE" id="PS50949">
    <property type="entry name" value="HTH_GNTR"/>
    <property type="match status" value="1"/>
</dbReference>
<protein>
    <submittedName>
        <fullName evidence="5">GntR family transcriptional regulator</fullName>
    </submittedName>
</protein>
<dbReference type="PANTHER" id="PTHR38445:SF12">
    <property type="entry name" value="GNTR-FAMILY TRANSCRIPTIONAL REGULATOR"/>
    <property type="match status" value="1"/>
</dbReference>
<organism evidence="5 6">
    <name type="scientific">Vagococcus silagei</name>
    <dbReference type="NCBI Taxonomy" id="2508885"/>
    <lineage>
        <taxon>Bacteria</taxon>
        <taxon>Bacillati</taxon>
        <taxon>Bacillota</taxon>
        <taxon>Bacilli</taxon>
        <taxon>Lactobacillales</taxon>
        <taxon>Enterococcaceae</taxon>
        <taxon>Vagococcus</taxon>
    </lineage>
</organism>
<dbReference type="RefSeq" id="WP_136136330.1">
    <property type="nucleotide sequence ID" value="NZ_SDGV01000008.1"/>
</dbReference>
<name>A0A4S3B4H6_9ENTE</name>
<dbReference type="CDD" id="cd07377">
    <property type="entry name" value="WHTH_GntR"/>
    <property type="match status" value="1"/>
</dbReference>
<dbReference type="GO" id="GO:0003700">
    <property type="term" value="F:DNA-binding transcription factor activity"/>
    <property type="evidence" value="ECO:0007669"/>
    <property type="project" value="InterPro"/>
</dbReference>
<sequence>MIEINELSAIPIYTQLVYEIKRLILSKELIAEQRLPSVRLLASDIGINHHTVNKAYQILADEGVIQKEKKGFSVVEQANIRMNHQSEIEFKLRLKELMIDQQIFNISDSEWKELQKQMKIDEMKVSDNNER</sequence>
<dbReference type="EMBL" id="SDGV01000008">
    <property type="protein sequence ID" value="THB61752.1"/>
    <property type="molecule type" value="Genomic_DNA"/>
</dbReference>
<keyword evidence="3" id="KW-0804">Transcription</keyword>
<dbReference type="InterPro" id="IPR036390">
    <property type="entry name" value="WH_DNA-bd_sf"/>
</dbReference>
<keyword evidence="2" id="KW-0238">DNA-binding</keyword>
<keyword evidence="6" id="KW-1185">Reference proteome</keyword>
<evidence type="ECO:0000313" key="6">
    <source>
        <dbReference type="Proteomes" id="UP000310506"/>
    </source>
</evidence>
<proteinExistence type="predicted"/>
<dbReference type="InterPro" id="IPR036388">
    <property type="entry name" value="WH-like_DNA-bd_sf"/>
</dbReference>
<evidence type="ECO:0000256" key="2">
    <source>
        <dbReference type="ARBA" id="ARBA00023125"/>
    </source>
</evidence>
<gene>
    <name evidence="5" type="ORF">ESZ54_03660</name>
</gene>
<dbReference type="SMART" id="SM00345">
    <property type="entry name" value="HTH_GNTR"/>
    <property type="match status" value="1"/>
</dbReference>
<comment type="caution">
    <text evidence="5">The sequence shown here is derived from an EMBL/GenBank/DDBJ whole genome shotgun (WGS) entry which is preliminary data.</text>
</comment>
<dbReference type="Pfam" id="PF00392">
    <property type="entry name" value="GntR"/>
    <property type="match status" value="1"/>
</dbReference>